<evidence type="ECO:0000259" key="1">
    <source>
        <dbReference type="Pfam" id="PF18925"/>
    </source>
</evidence>
<dbReference type="Pfam" id="PF18925">
    <property type="entry name" value="DUF5675"/>
    <property type="match status" value="1"/>
</dbReference>
<protein>
    <recommendedName>
        <fullName evidence="1">DUF5675 domain-containing protein</fullName>
    </recommendedName>
</protein>
<dbReference type="RefSeq" id="WP_254084336.1">
    <property type="nucleotide sequence ID" value="NZ_JAHESE010000008.1"/>
</dbReference>
<evidence type="ECO:0000313" key="3">
    <source>
        <dbReference type="Proteomes" id="UP001319080"/>
    </source>
</evidence>
<reference evidence="2 3" key="1">
    <citation type="submission" date="2021-05" db="EMBL/GenBank/DDBJ databases">
        <title>A Polyphasic approach of four new species of the genus Ohtaekwangia: Ohtaekwangia histidinii sp. nov., Ohtaekwangia cretensis sp. nov., Ohtaekwangia indiensis sp. nov., Ohtaekwangia reichenbachii sp. nov. from diverse environment.</title>
        <authorList>
            <person name="Octaviana S."/>
        </authorList>
    </citation>
    <scope>NUCLEOTIDE SEQUENCE [LARGE SCALE GENOMIC DNA]</scope>
    <source>
        <strain evidence="2 3">PWU5</strain>
    </source>
</reference>
<dbReference type="InterPro" id="IPR043732">
    <property type="entry name" value="DUF5675"/>
</dbReference>
<gene>
    <name evidence="2" type="ORF">KK062_10935</name>
</gene>
<name>A0AAP2DWJ8_9BACT</name>
<sequence>MELELFRKYYPDGTNGEIRFAGIMICYTIELPWLQNRRNVSCIPEGRYTLRKRLTAKRGLHLLVVDVPGRSCILIHPANHAKTELQGCIAPVLELTGPGSGRQSRLANERLKDLVLDAIDRGQEVYLTISKATTQRVTVL</sequence>
<keyword evidence="3" id="KW-1185">Reference proteome</keyword>
<comment type="caution">
    <text evidence="2">The sequence shown here is derived from an EMBL/GenBank/DDBJ whole genome shotgun (WGS) entry which is preliminary data.</text>
</comment>
<organism evidence="2 3">
    <name type="scientific">Dawidia cretensis</name>
    <dbReference type="NCBI Taxonomy" id="2782350"/>
    <lineage>
        <taxon>Bacteria</taxon>
        <taxon>Pseudomonadati</taxon>
        <taxon>Bacteroidota</taxon>
        <taxon>Cytophagia</taxon>
        <taxon>Cytophagales</taxon>
        <taxon>Chryseotaleaceae</taxon>
        <taxon>Dawidia</taxon>
    </lineage>
</organism>
<dbReference type="AlphaFoldDB" id="A0AAP2DWJ8"/>
<accession>A0AAP2DWJ8</accession>
<proteinExistence type="predicted"/>
<dbReference type="Proteomes" id="UP001319080">
    <property type="component" value="Unassembled WGS sequence"/>
</dbReference>
<evidence type="ECO:0000313" key="2">
    <source>
        <dbReference type="EMBL" id="MBT1708743.1"/>
    </source>
</evidence>
<feature type="domain" description="DUF5675" evidence="1">
    <location>
        <begin position="6"/>
        <end position="115"/>
    </location>
</feature>
<dbReference type="EMBL" id="JAHESE010000008">
    <property type="protein sequence ID" value="MBT1708743.1"/>
    <property type="molecule type" value="Genomic_DNA"/>
</dbReference>